<evidence type="ECO:0000256" key="2">
    <source>
        <dbReference type="ARBA" id="ARBA00022857"/>
    </source>
</evidence>
<accession>A0A8K0VY10</accession>
<gene>
    <name evidence="5" type="ORF">FB567DRAFT_49798</name>
</gene>
<dbReference type="PRINTS" id="PR00081">
    <property type="entry name" value="GDHRDH"/>
</dbReference>
<keyword evidence="3" id="KW-0560">Oxidoreductase</keyword>
<keyword evidence="2" id="KW-0521">NADP</keyword>
<dbReference type="PANTHER" id="PTHR43477">
    <property type="entry name" value="DIHYDROANTICAPSIN 7-DEHYDROGENASE"/>
    <property type="match status" value="1"/>
</dbReference>
<dbReference type="InterPro" id="IPR051122">
    <property type="entry name" value="SDR_DHRS6-like"/>
</dbReference>
<dbReference type="InterPro" id="IPR057571">
    <property type="entry name" value="SDR_PhqE-like"/>
</dbReference>
<organism evidence="5 6">
    <name type="scientific">Paraphoma chrysanthemicola</name>
    <dbReference type="NCBI Taxonomy" id="798071"/>
    <lineage>
        <taxon>Eukaryota</taxon>
        <taxon>Fungi</taxon>
        <taxon>Dikarya</taxon>
        <taxon>Ascomycota</taxon>
        <taxon>Pezizomycotina</taxon>
        <taxon>Dothideomycetes</taxon>
        <taxon>Pleosporomycetidae</taxon>
        <taxon>Pleosporales</taxon>
        <taxon>Pleosporineae</taxon>
        <taxon>Phaeosphaeriaceae</taxon>
        <taxon>Paraphoma</taxon>
    </lineage>
</organism>
<dbReference type="GO" id="GO:0016491">
    <property type="term" value="F:oxidoreductase activity"/>
    <property type="evidence" value="ECO:0007669"/>
    <property type="project" value="UniProtKB-KW"/>
</dbReference>
<proteinExistence type="inferred from homology"/>
<sequence>MAHQNRLANAHVLIFGGTSGIGFGVANMALSNGARVTISGSAQPKVDQKVEKLRSFYPNMPASNATGFACDLSDKENMEDNITALFEKATDGGKNKIDHVVFTAGNSIGLPQVNEVTAESALAGFTVRFVAPALVAKVLSSGKYVSLTAKSSYTLTGGTNTYRPFPGWTYPAAWMGAVDGLVRGLANDMQPFRVNVVIPGAIQTELLQGMLDNIGEEAGKKMARDNSLTNSFGQPEDIAEAYGYLMRDRFASGSFVTCDGGRLLVTPSPGETKSLG</sequence>
<dbReference type="Pfam" id="PF23441">
    <property type="entry name" value="SDR"/>
    <property type="match status" value="1"/>
</dbReference>
<protein>
    <recommendedName>
        <fullName evidence="7">NAD(P)-binding protein</fullName>
    </recommendedName>
</protein>
<feature type="transmembrane region" description="Helical" evidence="4">
    <location>
        <begin position="12"/>
        <end position="30"/>
    </location>
</feature>
<reference evidence="5" key="1">
    <citation type="journal article" date="2021" name="Nat. Commun.">
        <title>Genetic determinants of endophytism in the Arabidopsis root mycobiome.</title>
        <authorList>
            <person name="Mesny F."/>
            <person name="Miyauchi S."/>
            <person name="Thiergart T."/>
            <person name="Pickel B."/>
            <person name="Atanasova L."/>
            <person name="Karlsson M."/>
            <person name="Huettel B."/>
            <person name="Barry K.W."/>
            <person name="Haridas S."/>
            <person name="Chen C."/>
            <person name="Bauer D."/>
            <person name="Andreopoulos W."/>
            <person name="Pangilinan J."/>
            <person name="LaButti K."/>
            <person name="Riley R."/>
            <person name="Lipzen A."/>
            <person name="Clum A."/>
            <person name="Drula E."/>
            <person name="Henrissat B."/>
            <person name="Kohler A."/>
            <person name="Grigoriev I.V."/>
            <person name="Martin F.M."/>
            <person name="Hacquard S."/>
        </authorList>
    </citation>
    <scope>NUCLEOTIDE SEQUENCE</scope>
    <source>
        <strain evidence="5">MPI-SDFR-AT-0120</strain>
    </source>
</reference>
<comment type="similarity">
    <text evidence="1">Belongs to the short-chain dehydrogenases/reductases (SDR) family.</text>
</comment>
<keyword evidence="4" id="KW-0812">Transmembrane</keyword>
<dbReference type="EMBL" id="JAGMVJ010000010">
    <property type="protein sequence ID" value="KAH7086711.1"/>
    <property type="molecule type" value="Genomic_DNA"/>
</dbReference>
<dbReference type="Gene3D" id="3.40.50.720">
    <property type="entry name" value="NAD(P)-binding Rossmann-like Domain"/>
    <property type="match status" value="1"/>
</dbReference>
<dbReference type="SUPFAM" id="SSF51735">
    <property type="entry name" value="NAD(P)-binding Rossmann-fold domains"/>
    <property type="match status" value="1"/>
</dbReference>
<evidence type="ECO:0008006" key="7">
    <source>
        <dbReference type="Google" id="ProtNLM"/>
    </source>
</evidence>
<evidence type="ECO:0000256" key="4">
    <source>
        <dbReference type="SAM" id="Phobius"/>
    </source>
</evidence>
<dbReference type="InterPro" id="IPR036291">
    <property type="entry name" value="NAD(P)-bd_dom_sf"/>
</dbReference>
<keyword evidence="4" id="KW-1133">Transmembrane helix</keyword>
<name>A0A8K0VY10_9PLEO</name>
<evidence type="ECO:0000313" key="5">
    <source>
        <dbReference type="EMBL" id="KAH7086711.1"/>
    </source>
</evidence>
<keyword evidence="4" id="KW-0472">Membrane</keyword>
<dbReference type="OrthoDB" id="294295at2759"/>
<dbReference type="AlphaFoldDB" id="A0A8K0VY10"/>
<dbReference type="InterPro" id="IPR002347">
    <property type="entry name" value="SDR_fam"/>
</dbReference>
<dbReference type="PANTHER" id="PTHR43477:SF1">
    <property type="entry name" value="DIHYDROANTICAPSIN 7-DEHYDROGENASE"/>
    <property type="match status" value="1"/>
</dbReference>
<evidence type="ECO:0000313" key="6">
    <source>
        <dbReference type="Proteomes" id="UP000813461"/>
    </source>
</evidence>
<dbReference type="Proteomes" id="UP000813461">
    <property type="component" value="Unassembled WGS sequence"/>
</dbReference>
<keyword evidence="6" id="KW-1185">Reference proteome</keyword>
<evidence type="ECO:0000256" key="1">
    <source>
        <dbReference type="ARBA" id="ARBA00006484"/>
    </source>
</evidence>
<evidence type="ECO:0000256" key="3">
    <source>
        <dbReference type="ARBA" id="ARBA00023002"/>
    </source>
</evidence>
<comment type="caution">
    <text evidence="5">The sequence shown here is derived from an EMBL/GenBank/DDBJ whole genome shotgun (WGS) entry which is preliminary data.</text>
</comment>